<accession>A0AAD3X3P5</accession>
<proteinExistence type="predicted"/>
<gene>
    <name evidence="3" type="ORF">F6W70_03675</name>
</gene>
<sequence length="151" mass="15334">MRVRPALVLLSALVLLAGCAPEPAASPSPSASKTSSPTPTPSPSASETAEPPAAGTEFTPSVLVQLCTERTRALAPNATYFGDMATTERLEPSSLWFVVIPKTLDGADSVAVCGIGGTQEAPVFALEGETLPDGVADIREELLTGAPGGES</sequence>
<evidence type="ECO:0000256" key="1">
    <source>
        <dbReference type="SAM" id="MobiDB-lite"/>
    </source>
</evidence>
<evidence type="ECO:0008006" key="5">
    <source>
        <dbReference type="Google" id="ProtNLM"/>
    </source>
</evidence>
<dbReference type="PROSITE" id="PS51257">
    <property type="entry name" value="PROKAR_LIPOPROTEIN"/>
    <property type="match status" value="1"/>
</dbReference>
<name>A0AAD3X3P5_MICMQ</name>
<dbReference type="EMBL" id="WAAQ01000001">
    <property type="protein sequence ID" value="KAB1886558.1"/>
    <property type="molecule type" value="Genomic_DNA"/>
</dbReference>
<organism evidence="3 4">
    <name type="scientific">Microbacterium maritypicum</name>
    <name type="common">Microbacterium liquefaciens</name>
    <dbReference type="NCBI Taxonomy" id="33918"/>
    <lineage>
        <taxon>Bacteria</taxon>
        <taxon>Bacillati</taxon>
        <taxon>Actinomycetota</taxon>
        <taxon>Actinomycetes</taxon>
        <taxon>Micrococcales</taxon>
        <taxon>Microbacteriaceae</taxon>
        <taxon>Microbacterium</taxon>
    </lineage>
</organism>
<protein>
    <recommendedName>
        <fullName evidence="5">Lipoprotein</fullName>
    </recommendedName>
</protein>
<evidence type="ECO:0000313" key="3">
    <source>
        <dbReference type="EMBL" id="KAB1886558.1"/>
    </source>
</evidence>
<feature type="compositionally biased region" description="Low complexity" evidence="1">
    <location>
        <begin position="24"/>
        <end position="54"/>
    </location>
</feature>
<feature type="region of interest" description="Disordered" evidence="1">
    <location>
        <begin position="24"/>
        <end position="57"/>
    </location>
</feature>
<feature type="signal peptide" evidence="2">
    <location>
        <begin position="1"/>
        <end position="24"/>
    </location>
</feature>
<dbReference type="AlphaFoldDB" id="A0AAD3X3P5"/>
<dbReference type="RefSeq" id="WP_127482830.1">
    <property type="nucleotide sequence ID" value="NZ_BAAAIN010000002.1"/>
</dbReference>
<reference evidence="3 4" key="1">
    <citation type="submission" date="2019-09" db="EMBL/GenBank/DDBJ databases">
        <title>Whole genome sequencing of Microbacterium maritypicum.</title>
        <authorList>
            <person name="Lenchi N."/>
        </authorList>
    </citation>
    <scope>NUCLEOTIDE SEQUENCE [LARGE SCALE GENOMIC DNA]</scope>
    <source>
        <strain evidence="3 4">DSM 12512</strain>
    </source>
</reference>
<comment type="caution">
    <text evidence="3">The sequence shown here is derived from an EMBL/GenBank/DDBJ whole genome shotgun (WGS) entry which is preliminary data.</text>
</comment>
<keyword evidence="2" id="KW-0732">Signal</keyword>
<feature type="chain" id="PRO_5041978891" description="Lipoprotein" evidence="2">
    <location>
        <begin position="25"/>
        <end position="151"/>
    </location>
</feature>
<evidence type="ECO:0000313" key="4">
    <source>
        <dbReference type="Proteomes" id="UP000436027"/>
    </source>
</evidence>
<evidence type="ECO:0000256" key="2">
    <source>
        <dbReference type="SAM" id="SignalP"/>
    </source>
</evidence>
<dbReference type="Proteomes" id="UP000436027">
    <property type="component" value="Unassembled WGS sequence"/>
</dbReference>